<evidence type="ECO:0000313" key="3">
    <source>
        <dbReference type="Proteomes" id="UP001595886"/>
    </source>
</evidence>
<dbReference type="EMBL" id="JBHSHD010000003">
    <property type="protein sequence ID" value="MFC4819448.1"/>
    <property type="molecule type" value="Genomic_DNA"/>
</dbReference>
<keyword evidence="3" id="KW-1185">Reference proteome</keyword>
<dbReference type="RefSeq" id="WP_380019209.1">
    <property type="nucleotide sequence ID" value="NZ_JBHSHD010000003.1"/>
</dbReference>
<keyword evidence="1" id="KW-0732">Signal</keyword>
<evidence type="ECO:0000313" key="2">
    <source>
        <dbReference type="EMBL" id="MFC4819448.1"/>
    </source>
</evidence>
<organism evidence="2 3">
    <name type="scientific">Dokdonella ginsengisoli</name>
    <dbReference type="NCBI Taxonomy" id="363846"/>
    <lineage>
        <taxon>Bacteria</taxon>
        <taxon>Pseudomonadati</taxon>
        <taxon>Pseudomonadota</taxon>
        <taxon>Gammaproteobacteria</taxon>
        <taxon>Lysobacterales</taxon>
        <taxon>Rhodanobacteraceae</taxon>
        <taxon>Dokdonella</taxon>
    </lineage>
</organism>
<protein>
    <submittedName>
        <fullName evidence="2">Uncharacterized protein</fullName>
    </submittedName>
</protein>
<sequence>MKKQVLATAAGLVLAGACANAGAVTLNPKGLGQVLLFPYYTVNKGQDTLLSVVNVSDVGKAVHVRFHEGYNGRVVMDFLVFLSPHDVWTAGVTTASDSATGGALLVSSDRSCTLPQIPAGGIAFSSVTYSGASASDGGPQTIERTREGHVQIITDGDIRPDSPTARIVEHVQTGAPGAGAPADCSQLDSASVVADLVAPANTLAGSAGIVNVDEGTYFPYNAEAISDFTHVPLLTSLSVVDADDLRSANSDSADGGVPATVFVDGKPLTFTYARGIDAVSALFMADSIYNEVLLTQSLNAATDWILTFPTKRFYVDPGLEPEAPALPFGEAFQAPGEAAARGMHYLYDAEELYVSDPCGQVCGTPIMLPPLNMPYEVTSVAFHRGEEAAPTVSPVFGSRLLRTLAPTYPGWQTGWARLDFAYDEQQSLPGGTANGGSRTLFGLPVTGFMAYNIVNTQAQPGRLANYSGLFRHRSTASCLPSGVAPAPDGSCF</sequence>
<reference evidence="3" key="1">
    <citation type="journal article" date="2019" name="Int. J. Syst. Evol. Microbiol.">
        <title>The Global Catalogue of Microorganisms (GCM) 10K type strain sequencing project: providing services to taxonomists for standard genome sequencing and annotation.</title>
        <authorList>
            <consortium name="The Broad Institute Genomics Platform"/>
            <consortium name="The Broad Institute Genome Sequencing Center for Infectious Disease"/>
            <person name="Wu L."/>
            <person name="Ma J."/>
        </authorList>
    </citation>
    <scope>NUCLEOTIDE SEQUENCE [LARGE SCALE GENOMIC DNA]</scope>
    <source>
        <strain evidence="3">CCUG 30340</strain>
    </source>
</reference>
<feature type="signal peptide" evidence="1">
    <location>
        <begin position="1"/>
        <end position="21"/>
    </location>
</feature>
<name>A0ABV9QRS8_9GAMM</name>
<accession>A0ABV9QRS8</accession>
<dbReference type="Proteomes" id="UP001595886">
    <property type="component" value="Unassembled WGS sequence"/>
</dbReference>
<gene>
    <name evidence="2" type="ORF">ACFO6Q_03890</name>
</gene>
<proteinExistence type="predicted"/>
<dbReference type="PROSITE" id="PS51257">
    <property type="entry name" value="PROKAR_LIPOPROTEIN"/>
    <property type="match status" value="1"/>
</dbReference>
<feature type="chain" id="PRO_5045692200" evidence="1">
    <location>
        <begin position="22"/>
        <end position="492"/>
    </location>
</feature>
<evidence type="ECO:0000256" key="1">
    <source>
        <dbReference type="SAM" id="SignalP"/>
    </source>
</evidence>
<comment type="caution">
    <text evidence="2">The sequence shown here is derived from an EMBL/GenBank/DDBJ whole genome shotgun (WGS) entry which is preliminary data.</text>
</comment>